<keyword evidence="4" id="KW-0687">Ribonucleoprotein</keyword>
<feature type="domain" description="Large ribosomal subunit protein bL25 beta" evidence="6">
    <location>
        <begin position="96"/>
        <end position="183"/>
    </location>
</feature>
<gene>
    <name evidence="7" type="ORF">A3D91_03875</name>
</gene>
<evidence type="ECO:0000259" key="5">
    <source>
        <dbReference type="Pfam" id="PF01386"/>
    </source>
</evidence>
<keyword evidence="2" id="KW-0694">RNA-binding</keyword>
<dbReference type="PANTHER" id="PTHR33284:SF1">
    <property type="entry name" value="RIBOSOMAL PROTEIN L25_GLN-TRNA SYNTHETASE, ANTI-CODON-BINDING DOMAIN-CONTAINING PROTEIN"/>
    <property type="match status" value="1"/>
</dbReference>
<dbReference type="InterPro" id="IPR020056">
    <property type="entry name" value="Rbsml_bL25/Gln-tRNA_synth_N"/>
</dbReference>
<evidence type="ECO:0000256" key="1">
    <source>
        <dbReference type="ARBA" id="ARBA00022730"/>
    </source>
</evidence>
<name>A0A1F4V9T2_UNCKA</name>
<dbReference type="GO" id="GO:0008097">
    <property type="term" value="F:5S rRNA binding"/>
    <property type="evidence" value="ECO:0007669"/>
    <property type="project" value="InterPro"/>
</dbReference>
<comment type="caution">
    <text evidence="7">The sequence shown here is derived from an EMBL/GenBank/DDBJ whole genome shotgun (WGS) entry which is preliminary data.</text>
</comment>
<dbReference type="STRING" id="1802620.A3D91_03875"/>
<evidence type="ECO:0000256" key="4">
    <source>
        <dbReference type="ARBA" id="ARBA00023274"/>
    </source>
</evidence>
<dbReference type="Gene3D" id="2.170.120.20">
    <property type="entry name" value="Ribosomal protein L25, beta domain"/>
    <property type="match status" value="1"/>
</dbReference>
<sequence>MEIAAENRTQLGKKSKKLRLDRKLPAVVFSKGVESLPLTVDYNQFVKVFDEAGETTLVDLKHSGISEKVLIKDLQLDPVTGNPIHASFQKVNLKEKITADIPVEIVGEEKNELIKSGEGLVLQLLNEITVEALPTDLPHKFEVDVSKITEVGEGLKISDLEYDREKVELIDHEPDELVVKIDKATMEEEVEE</sequence>
<dbReference type="Gene3D" id="2.40.240.10">
    <property type="entry name" value="Ribosomal Protein L25, Chain P"/>
    <property type="match status" value="1"/>
</dbReference>
<keyword evidence="3" id="KW-0689">Ribosomal protein</keyword>
<dbReference type="Pfam" id="PF14693">
    <property type="entry name" value="Ribosomal_TL5_C"/>
    <property type="match status" value="1"/>
</dbReference>
<protein>
    <submittedName>
        <fullName evidence="7">Uncharacterized protein</fullName>
    </submittedName>
</protein>
<dbReference type="InterPro" id="IPR020057">
    <property type="entry name" value="Ribosomal_bL25_b-dom"/>
</dbReference>
<dbReference type="EMBL" id="MEVD01000007">
    <property type="protein sequence ID" value="OGC53898.1"/>
    <property type="molecule type" value="Genomic_DNA"/>
</dbReference>
<dbReference type="InterPro" id="IPR011035">
    <property type="entry name" value="Ribosomal_bL25/Gln-tRNA_synth"/>
</dbReference>
<dbReference type="GO" id="GO:0022625">
    <property type="term" value="C:cytosolic large ribosomal subunit"/>
    <property type="evidence" value="ECO:0007669"/>
    <property type="project" value="TreeGrafter"/>
</dbReference>
<evidence type="ECO:0000259" key="6">
    <source>
        <dbReference type="Pfam" id="PF14693"/>
    </source>
</evidence>
<feature type="domain" description="Large ribosomal subunit protein bL25 L25" evidence="5">
    <location>
        <begin position="3"/>
        <end position="88"/>
    </location>
</feature>
<dbReference type="InterPro" id="IPR029751">
    <property type="entry name" value="Ribosomal_L25_dom"/>
</dbReference>
<evidence type="ECO:0000256" key="2">
    <source>
        <dbReference type="ARBA" id="ARBA00022884"/>
    </source>
</evidence>
<evidence type="ECO:0000313" key="8">
    <source>
        <dbReference type="Proteomes" id="UP000178127"/>
    </source>
</evidence>
<organism evidence="7 8">
    <name type="scientific">candidate division WWE3 bacterium RIFCSPHIGHO2_02_FULL_38_14</name>
    <dbReference type="NCBI Taxonomy" id="1802620"/>
    <lineage>
        <taxon>Bacteria</taxon>
        <taxon>Katanobacteria</taxon>
    </lineage>
</organism>
<dbReference type="NCBIfam" id="TIGR00731">
    <property type="entry name" value="bL25_bact_ctc"/>
    <property type="match status" value="1"/>
</dbReference>
<dbReference type="InterPro" id="IPR037121">
    <property type="entry name" value="Ribosomal_bL25_C"/>
</dbReference>
<reference evidence="7 8" key="1">
    <citation type="journal article" date="2016" name="Nat. Commun.">
        <title>Thousands of microbial genomes shed light on interconnected biogeochemical processes in an aquifer system.</title>
        <authorList>
            <person name="Anantharaman K."/>
            <person name="Brown C.T."/>
            <person name="Hug L.A."/>
            <person name="Sharon I."/>
            <person name="Castelle C.J."/>
            <person name="Probst A.J."/>
            <person name="Thomas B.C."/>
            <person name="Singh A."/>
            <person name="Wilkins M.J."/>
            <person name="Karaoz U."/>
            <person name="Brodie E.L."/>
            <person name="Williams K.H."/>
            <person name="Hubbard S.S."/>
            <person name="Banfield J.F."/>
        </authorList>
    </citation>
    <scope>NUCLEOTIDE SEQUENCE [LARGE SCALE GENOMIC DNA]</scope>
</reference>
<dbReference type="AlphaFoldDB" id="A0A1F4V9T2"/>
<dbReference type="Proteomes" id="UP000178127">
    <property type="component" value="Unassembled WGS sequence"/>
</dbReference>
<dbReference type="PANTHER" id="PTHR33284">
    <property type="entry name" value="RIBOSOMAL PROTEIN L25/GLN-TRNA SYNTHETASE, ANTI-CODON-BINDING DOMAIN-CONTAINING PROTEIN"/>
    <property type="match status" value="1"/>
</dbReference>
<dbReference type="SUPFAM" id="SSF50715">
    <property type="entry name" value="Ribosomal protein L25-like"/>
    <property type="match status" value="1"/>
</dbReference>
<dbReference type="GO" id="GO:0006412">
    <property type="term" value="P:translation"/>
    <property type="evidence" value="ECO:0007669"/>
    <property type="project" value="InterPro"/>
</dbReference>
<dbReference type="GO" id="GO:0003735">
    <property type="term" value="F:structural constituent of ribosome"/>
    <property type="evidence" value="ECO:0007669"/>
    <property type="project" value="InterPro"/>
</dbReference>
<accession>A0A1F4V9T2</accession>
<proteinExistence type="inferred from homology"/>
<evidence type="ECO:0000256" key="3">
    <source>
        <dbReference type="ARBA" id="ARBA00022980"/>
    </source>
</evidence>
<dbReference type="CDD" id="cd00495">
    <property type="entry name" value="Ribosomal_L25_TL5_CTC"/>
    <property type="match status" value="1"/>
</dbReference>
<keyword evidence="1" id="KW-0699">rRNA-binding</keyword>
<evidence type="ECO:0000313" key="7">
    <source>
        <dbReference type="EMBL" id="OGC53898.1"/>
    </source>
</evidence>
<dbReference type="HAMAP" id="MF_01334">
    <property type="entry name" value="Ribosomal_bL25_CTC"/>
    <property type="match status" value="1"/>
</dbReference>
<dbReference type="InterPro" id="IPR001021">
    <property type="entry name" value="Ribosomal_bL25_long"/>
</dbReference>
<feature type="non-terminal residue" evidence="7">
    <location>
        <position position="192"/>
    </location>
</feature>
<dbReference type="Pfam" id="PF01386">
    <property type="entry name" value="Ribosomal_L25p"/>
    <property type="match status" value="1"/>
</dbReference>
<dbReference type="InterPro" id="IPR020930">
    <property type="entry name" value="Ribosomal_uL5_bac-type"/>
</dbReference>